<reference evidence="3 4" key="1">
    <citation type="submission" date="2016-11" db="EMBL/GenBank/DDBJ databases">
        <authorList>
            <person name="Jaros S."/>
            <person name="Januszkiewicz K."/>
            <person name="Wedrychowicz H."/>
        </authorList>
    </citation>
    <scope>NUCLEOTIDE SEQUENCE [LARGE SCALE GENOMIC DNA]</scope>
    <source>
        <strain evidence="3 4">DSM 21074</strain>
    </source>
</reference>
<dbReference type="InterPro" id="IPR021448">
    <property type="entry name" value="DUF3098"/>
</dbReference>
<dbReference type="Proteomes" id="UP000184418">
    <property type="component" value="Unassembled WGS sequence"/>
</dbReference>
<dbReference type="Pfam" id="PF11297">
    <property type="entry name" value="DUF3098"/>
    <property type="match status" value="1"/>
</dbReference>
<proteinExistence type="predicted"/>
<protein>
    <recommendedName>
        <fullName evidence="5">DUF3098 domain-containing protein</fullName>
    </recommendedName>
</protein>
<accession>A0A1M6C532</accession>
<evidence type="ECO:0000313" key="4">
    <source>
        <dbReference type="Proteomes" id="UP000184418"/>
    </source>
</evidence>
<dbReference type="STRING" id="1121955.SAMN02745146_1031"/>
<feature type="transmembrane region" description="Helical" evidence="2">
    <location>
        <begin position="20"/>
        <end position="38"/>
    </location>
</feature>
<keyword evidence="2" id="KW-0812">Transmembrane</keyword>
<feature type="region of interest" description="Disordered" evidence="1">
    <location>
        <begin position="86"/>
        <end position="111"/>
    </location>
</feature>
<dbReference type="AlphaFoldDB" id="A0A1M6C532"/>
<keyword evidence="4" id="KW-1185">Reference proteome</keyword>
<evidence type="ECO:0000256" key="1">
    <source>
        <dbReference type="SAM" id="MobiDB-lite"/>
    </source>
</evidence>
<sequence>MEQKPTPRFAFGPRNYRLMFIGLAVLAAGFITMTLDSAPYGEGFLGITLGPILLAVGFGIEFWAIMARNGNRAEVATDTVTREELSANPIPGRAPVSAPAAPGRPTYTRPS</sequence>
<keyword evidence="2" id="KW-0472">Membrane</keyword>
<dbReference type="EMBL" id="FQYN01000002">
    <property type="protein sequence ID" value="SHI56072.1"/>
    <property type="molecule type" value="Genomic_DNA"/>
</dbReference>
<evidence type="ECO:0000313" key="3">
    <source>
        <dbReference type="EMBL" id="SHI56072.1"/>
    </source>
</evidence>
<name>A0A1M6C532_9BACT</name>
<gene>
    <name evidence="3" type="ORF">SAMN02745146_1031</name>
</gene>
<dbReference type="RefSeq" id="WP_073106152.1">
    <property type="nucleotide sequence ID" value="NZ_FQYN01000002.1"/>
</dbReference>
<organism evidence="3 4">
    <name type="scientific">Hymenobacter daecheongensis DSM 21074</name>
    <dbReference type="NCBI Taxonomy" id="1121955"/>
    <lineage>
        <taxon>Bacteria</taxon>
        <taxon>Pseudomonadati</taxon>
        <taxon>Bacteroidota</taxon>
        <taxon>Cytophagia</taxon>
        <taxon>Cytophagales</taxon>
        <taxon>Hymenobacteraceae</taxon>
        <taxon>Hymenobacter</taxon>
    </lineage>
</organism>
<evidence type="ECO:0008006" key="5">
    <source>
        <dbReference type="Google" id="ProtNLM"/>
    </source>
</evidence>
<feature type="transmembrane region" description="Helical" evidence="2">
    <location>
        <begin position="44"/>
        <end position="65"/>
    </location>
</feature>
<dbReference type="OrthoDB" id="963379at2"/>
<evidence type="ECO:0000256" key="2">
    <source>
        <dbReference type="SAM" id="Phobius"/>
    </source>
</evidence>
<keyword evidence="2" id="KW-1133">Transmembrane helix</keyword>